<dbReference type="SUPFAM" id="SSF53335">
    <property type="entry name" value="S-adenosyl-L-methionine-dependent methyltransferases"/>
    <property type="match status" value="1"/>
</dbReference>
<dbReference type="EMBL" id="CP013213">
    <property type="protein sequence ID" value="AMC94575.1"/>
    <property type="molecule type" value="Genomic_DNA"/>
</dbReference>
<dbReference type="OrthoDB" id="9791837at2"/>
<dbReference type="InterPro" id="IPR029063">
    <property type="entry name" value="SAM-dependent_MTases_sf"/>
</dbReference>
<evidence type="ECO:0000259" key="1">
    <source>
        <dbReference type="Pfam" id="PF08241"/>
    </source>
</evidence>
<accession>A0A109UHP9</accession>
<reference evidence="2 3" key="1">
    <citation type="submission" date="2015-10" db="EMBL/GenBank/DDBJ databases">
        <title>Erysipelothrix larvae sp. LV19 isolated from the larval gut of the rhinoceros beetle, Trypoxylus dichotomus.</title>
        <authorList>
            <person name="Lim S."/>
            <person name="Kim B.-C."/>
        </authorList>
    </citation>
    <scope>NUCLEOTIDE SEQUENCE [LARGE SCALE GENOMIC DNA]</scope>
    <source>
        <strain evidence="2 3">LV19</strain>
    </source>
</reference>
<dbReference type="CDD" id="cd02440">
    <property type="entry name" value="AdoMet_MTases"/>
    <property type="match status" value="1"/>
</dbReference>
<dbReference type="Proteomes" id="UP000063781">
    <property type="component" value="Chromosome"/>
</dbReference>
<evidence type="ECO:0000313" key="2">
    <source>
        <dbReference type="EMBL" id="AMC94575.1"/>
    </source>
</evidence>
<dbReference type="RefSeq" id="WP_067634467.1">
    <property type="nucleotide sequence ID" value="NZ_CP013213.1"/>
</dbReference>
<dbReference type="GO" id="GO:0008757">
    <property type="term" value="F:S-adenosylmethionine-dependent methyltransferase activity"/>
    <property type="evidence" value="ECO:0007669"/>
    <property type="project" value="InterPro"/>
</dbReference>
<protein>
    <recommendedName>
        <fullName evidence="1">Methyltransferase type 11 domain-containing protein</fullName>
    </recommendedName>
</protein>
<evidence type="ECO:0000313" key="3">
    <source>
        <dbReference type="Proteomes" id="UP000063781"/>
    </source>
</evidence>
<keyword evidence="3" id="KW-1185">Reference proteome</keyword>
<dbReference type="Pfam" id="PF08241">
    <property type="entry name" value="Methyltransf_11"/>
    <property type="match status" value="1"/>
</dbReference>
<organism evidence="2 3">
    <name type="scientific">Erysipelothrix larvae</name>
    <dbReference type="NCBI Taxonomy" id="1514105"/>
    <lineage>
        <taxon>Bacteria</taxon>
        <taxon>Bacillati</taxon>
        <taxon>Bacillota</taxon>
        <taxon>Erysipelotrichia</taxon>
        <taxon>Erysipelotrichales</taxon>
        <taxon>Erysipelotrichaceae</taxon>
        <taxon>Erysipelothrix</taxon>
    </lineage>
</organism>
<sequence length="248" mass="28454">MKNNYNNPTFFNAYKSMTRSKEGLSGAGEWVQFKEMFPDVKDMCILDLGCGYGWHAKYMVEQGAKTVVAIDHSEKMIQEALTRNADEKIAYKVIGIMDYAYPFETYDLVLSNLALHYIDDLDEVYRNIAKTLKPNGIFLLNIEHPTYTSGVNQEWIYKEDGTPDVWPVDRYYEPGLRSTQFLGHTIEKYHHTLTQIVNGLINTGMTIDALVEAEPSKDALDIDGMMYELKRPMMLLIKATKNKKEHGD</sequence>
<dbReference type="InterPro" id="IPR013216">
    <property type="entry name" value="Methyltransf_11"/>
</dbReference>
<dbReference type="KEGG" id="erl:AOC36_11505"/>
<feature type="domain" description="Methyltransferase type 11" evidence="1">
    <location>
        <begin position="46"/>
        <end position="139"/>
    </location>
</feature>
<proteinExistence type="predicted"/>
<dbReference type="AlphaFoldDB" id="A0A109UHP9"/>
<dbReference type="PANTHER" id="PTHR43861">
    <property type="entry name" value="TRANS-ACONITATE 2-METHYLTRANSFERASE-RELATED"/>
    <property type="match status" value="1"/>
</dbReference>
<dbReference type="Gene3D" id="3.40.50.150">
    <property type="entry name" value="Vaccinia Virus protein VP39"/>
    <property type="match status" value="1"/>
</dbReference>
<dbReference type="STRING" id="1514105.AOC36_11505"/>
<gene>
    <name evidence="2" type="ORF">AOC36_11505</name>
</gene>
<name>A0A109UHP9_9FIRM</name>